<dbReference type="PANTHER" id="PTHR13947:SF37">
    <property type="entry name" value="LD18367P"/>
    <property type="match status" value="1"/>
</dbReference>
<dbReference type="RefSeq" id="WP_225419397.1">
    <property type="nucleotide sequence ID" value="NZ_JBHTOK010000040.1"/>
</dbReference>
<name>A0ABW4CXI0_9LACO</name>
<dbReference type="Gene3D" id="3.40.630.30">
    <property type="match status" value="1"/>
</dbReference>
<keyword evidence="1 3" id="KW-0808">Transferase</keyword>
<proteinExistence type="predicted"/>
<dbReference type="GO" id="GO:0016746">
    <property type="term" value="F:acyltransferase activity"/>
    <property type="evidence" value="ECO:0007669"/>
    <property type="project" value="UniProtKB-KW"/>
</dbReference>
<accession>A0ABW4CXI0</accession>
<dbReference type="SUPFAM" id="SSF55729">
    <property type="entry name" value="Acyl-CoA N-acyltransferases (Nat)"/>
    <property type="match status" value="1"/>
</dbReference>
<keyword evidence="3" id="KW-0012">Acyltransferase</keyword>
<sequence>MQIAAFESDPHTIAELVDLILFCQDTEARLGITMAEQPDVFAIPEYYLASGGGFWVAKDDAGHVAGCIGLLKLTSTTAVLKKFFVYPQFRGRPTSLGWQLYQVLIQEAVAKGFTRLVLDTPEAEHRSHRFYERQGLRAVGVRI</sequence>
<comment type="caution">
    <text evidence="3">The sequence shown here is derived from an EMBL/GenBank/DDBJ whole genome shotgun (WGS) entry which is preliminary data.</text>
</comment>
<evidence type="ECO:0000259" key="2">
    <source>
        <dbReference type="PROSITE" id="PS51186"/>
    </source>
</evidence>
<dbReference type="CDD" id="cd04301">
    <property type="entry name" value="NAT_SF"/>
    <property type="match status" value="1"/>
</dbReference>
<dbReference type="InterPro" id="IPR050769">
    <property type="entry name" value="NAT_camello-type"/>
</dbReference>
<evidence type="ECO:0000313" key="4">
    <source>
        <dbReference type="Proteomes" id="UP001597212"/>
    </source>
</evidence>
<dbReference type="PANTHER" id="PTHR13947">
    <property type="entry name" value="GNAT FAMILY N-ACETYLTRANSFERASE"/>
    <property type="match status" value="1"/>
</dbReference>
<dbReference type="Pfam" id="PF00583">
    <property type="entry name" value="Acetyltransf_1"/>
    <property type="match status" value="1"/>
</dbReference>
<dbReference type="PROSITE" id="PS51186">
    <property type="entry name" value="GNAT"/>
    <property type="match status" value="1"/>
</dbReference>
<reference evidence="4" key="1">
    <citation type="journal article" date="2019" name="Int. J. Syst. Evol. Microbiol.">
        <title>The Global Catalogue of Microorganisms (GCM) 10K type strain sequencing project: providing services to taxonomists for standard genome sequencing and annotation.</title>
        <authorList>
            <consortium name="The Broad Institute Genomics Platform"/>
            <consortium name="The Broad Institute Genome Sequencing Center for Infectious Disease"/>
            <person name="Wu L."/>
            <person name="Ma J."/>
        </authorList>
    </citation>
    <scope>NUCLEOTIDE SEQUENCE [LARGE SCALE GENOMIC DNA]</scope>
    <source>
        <strain evidence="4">CCM 8912</strain>
    </source>
</reference>
<protein>
    <submittedName>
        <fullName evidence="3">GNAT family N-acetyltransferase</fullName>
        <ecNumber evidence="3">2.3.-.-</ecNumber>
    </submittedName>
</protein>
<evidence type="ECO:0000256" key="1">
    <source>
        <dbReference type="ARBA" id="ARBA00022679"/>
    </source>
</evidence>
<dbReference type="InterPro" id="IPR016181">
    <property type="entry name" value="Acyl_CoA_acyltransferase"/>
</dbReference>
<feature type="domain" description="N-acetyltransferase" evidence="2">
    <location>
        <begin position="14"/>
        <end position="143"/>
    </location>
</feature>
<organism evidence="3 4">
    <name type="scientific">Lacticaseibacillus hegangensis</name>
    <dbReference type="NCBI Taxonomy" id="2486010"/>
    <lineage>
        <taxon>Bacteria</taxon>
        <taxon>Bacillati</taxon>
        <taxon>Bacillota</taxon>
        <taxon>Bacilli</taxon>
        <taxon>Lactobacillales</taxon>
        <taxon>Lactobacillaceae</taxon>
        <taxon>Lacticaseibacillus</taxon>
    </lineage>
</organism>
<dbReference type="InterPro" id="IPR000182">
    <property type="entry name" value="GNAT_dom"/>
</dbReference>
<dbReference type="EMBL" id="JBHTOK010000040">
    <property type="protein sequence ID" value="MFD1440813.1"/>
    <property type="molecule type" value="Genomic_DNA"/>
</dbReference>
<keyword evidence="4" id="KW-1185">Reference proteome</keyword>
<dbReference type="EC" id="2.3.-.-" evidence="3"/>
<gene>
    <name evidence="3" type="ORF">ACFQ5K_05315</name>
</gene>
<dbReference type="Proteomes" id="UP001597212">
    <property type="component" value="Unassembled WGS sequence"/>
</dbReference>
<evidence type="ECO:0000313" key="3">
    <source>
        <dbReference type="EMBL" id="MFD1440813.1"/>
    </source>
</evidence>